<reference evidence="2 3" key="1">
    <citation type="submission" date="2021-01" db="EMBL/GenBank/DDBJ databases">
        <title>Whole genome shotgun sequence of Actinoplanes humidus NBRC 14915.</title>
        <authorList>
            <person name="Komaki H."/>
            <person name="Tamura T."/>
        </authorList>
    </citation>
    <scope>NUCLEOTIDE SEQUENCE [LARGE SCALE GENOMIC DNA]</scope>
    <source>
        <strain evidence="2 3">NBRC 14915</strain>
    </source>
</reference>
<name>A0ABQ3ZEM5_9ACTN</name>
<proteinExistence type="predicted"/>
<feature type="compositionally biased region" description="Low complexity" evidence="1">
    <location>
        <begin position="45"/>
        <end position="54"/>
    </location>
</feature>
<dbReference type="PROSITE" id="PS51257">
    <property type="entry name" value="PROKAR_LIPOPROTEIN"/>
    <property type="match status" value="1"/>
</dbReference>
<sequence>MKICRQPGTSPTGIGCPDGECVAVADGVTGGSLSMDEYVAGEPGNSNRSVAAASRRARFQ</sequence>
<feature type="region of interest" description="Disordered" evidence="1">
    <location>
        <begin position="38"/>
        <end position="60"/>
    </location>
</feature>
<evidence type="ECO:0000256" key="1">
    <source>
        <dbReference type="SAM" id="MobiDB-lite"/>
    </source>
</evidence>
<organism evidence="2 3">
    <name type="scientific">Winogradskya humida</name>
    <dbReference type="NCBI Taxonomy" id="113566"/>
    <lineage>
        <taxon>Bacteria</taxon>
        <taxon>Bacillati</taxon>
        <taxon>Actinomycetota</taxon>
        <taxon>Actinomycetes</taxon>
        <taxon>Micromonosporales</taxon>
        <taxon>Micromonosporaceae</taxon>
        <taxon>Winogradskya</taxon>
    </lineage>
</organism>
<dbReference type="EMBL" id="BOMN01000001">
    <property type="protein sequence ID" value="GIE17004.1"/>
    <property type="molecule type" value="Genomic_DNA"/>
</dbReference>
<gene>
    <name evidence="2" type="ORF">Ahu01nite_001060</name>
</gene>
<evidence type="ECO:0000313" key="2">
    <source>
        <dbReference type="EMBL" id="GIE17004.1"/>
    </source>
</evidence>
<evidence type="ECO:0000313" key="3">
    <source>
        <dbReference type="Proteomes" id="UP000603200"/>
    </source>
</evidence>
<dbReference type="Proteomes" id="UP000603200">
    <property type="component" value="Unassembled WGS sequence"/>
</dbReference>
<protein>
    <submittedName>
        <fullName evidence="2">Uncharacterized protein</fullName>
    </submittedName>
</protein>
<accession>A0ABQ3ZEM5</accession>
<keyword evidence="3" id="KW-1185">Reference proteome</keyword>
<comment type="caution">
    <text evidence="2">The sequence shown here is derived from an EMBL/GenBank/DDBJ whole genome shotgun (WGS) entry which is preliminary data.</text>
</comment>